<dbReference type="InterPro" id="IPR036691">
    <property type="entry name" value="Endo/exonu/phosph_ase_sf"/>
</dbReference>
<protein>
    <recommendedName>
        <fullName evidence="1">Endonuclease/exonuclease/phosphatase domain-containing protein</fullName>
    </recommendedName>
</protein>
<dbReference type="GO" id="GO:0003824">
    <property type="term" value="F:catalytic activity"/>
    <property type="evidence" value="ECO:0007669"/>
    <property type="project" value="InterPro"/>
</dbReference>
<dbReference type="Gene3D" id="3.60.10.10">
    <property type="entry name" value="Endonuclease/exonuclease/phosphatase"/>
    <property type="match status" value="1"/>
</dbReference>
<dbReference type="PANTHER" id="PTHR33710">
    <property type="entry name" value="BNAC02G09200D PROTEIN"/>
    <property type="match status" value="1"/>
</dbReference>
<evidence type="ECO:0000313" key="3">
    <source>
        <dbReference type="Proteomes" id="UP000631114"/>
    </source>
</evidence>
<gene>
    <name evidence="2" type="ORF">IFM89_039126</name>
</gene>
<dbReference type="Proteomes" id="UP000631114">
    <property type="component" value="Unassembled WGS sequence"/>
</dbReference>
<dbReference type="EMBL" id="JADFTS010000003">
    <property type="protein sequence ID" value="KAF9617907.1"/>
    <property type="molecule type" value="Genomic_DNA"/>
</dbReference>
<organism evidence="2 3">
    <name type="scientific">Coptis chinensis</name>
    <dbReference type="NCBI Taxonomy" id="261450"/>
    <lineage>
        <taxon>Eukaryota</taxon>
        <taxon>Viridiplantae</taxon>
        <taxon>Streptophyta</taxon>
        <taxon>Embryophyta</taxon>
        <taxon>Tracheophyta</taxon>
        <taxon>Spermatophyta</taxon>
        <taxon>Magnoliopsida</taxon>
        <taxon>Ranunculales</taxon>
        <taxon>Ranunculaceae</taxon>
        <taxon>Coptidoideae</taxon>
        <taxon>Coptis</taxon>
    </lineage>
</organism>
<dbReference type="InterPro" id="IPR005135">
    <property type="entry name" value="Endo/exonuclease/phosphatase"/>
</dbReference>
<feature type="domain" description="Endonuclease/exonuclease/phosphatase" evidence="1">
    <location>
        <begin position="27"/>
        <end position="241"/>
    </location>
</feature>
<dbReference type="PANTHER" id="PTHR33710:SF71">
    <property type="entry name" value="ENDONUCLEASE_EXONUCLEASE_PHOSPHATASE DOMAIN-CONTAINING PROTEIN"/>
    <property type="match status" value="1"/>
</dbReference>
<keyword evidence="3" id="KW-1185">Reference proteome</keyword>
<accession>A0A835IK26</accession>
<dbReference type="Pfam" id="PF03372">
    <property type="entry name" value="Exo_endo_phos"/>
    <property type="match status" value="1"/>
</dbReference>
<comment type="caution">
    <text evidence="2">The sequence shown here is derived from an EMBL/GenBank/DDBJ whole genome shotgun (WGS) entry which is preliminary data.</text>
</comment>
<sequence>MDGAAASPSLHQGKSSLKSFSMNISFWNIRGVKKEKSITYLKDIIASNKPDILCLAEPLTEPPPTTPEFLCRMGFNEYFLHNNIPNRTGNIWVFWRKGLNVSLLGLSHQQIMVKVGEATVSLVHARSPYVQRRALWDELNTLGMNVGAWVVVADFNIVTTATERKGGRSPCQLAVNEFVEFINKNALLDSTNLGYKFSWCNKRIGERRMLQKIDRMLVNQQWMEAAAGWKSKILKRKFSDHSPVVGWLTSIPKPTNIPFRFKRIWINHEGLKAVVKQSWEEPLEDVPIRKVMKKLKRLKLALKQWSWEVFGNLKIRKEQAEAELEQVLREQEEHPFNFWNFLGHKPRFRDPSKATRFGIDATRPCLLRS</sequence>
<dbReference type="OrthoDB" id="1305469at2759"/>
<evidence type="ECO:0000259" key="1">
    <source>
        <dbReference type="Pfam" id="PF03372"/>
    </source>
</evidence>
<proteinExistence type="predicted"/>
<name>A0A835IK26_9MAGN</name>
<dbReference type="SUPFAM" id="SSF56219">
    <property type="entry name" value="DNase I-like"/>
    <property type="match status" value="1"/>
</dbReference>
<reference evidence="2 3" key="1">
    <citation type="submission" date="2020-10" db="EMBL/GenBank/DDBJ databases">
        <title>The Coptis chinensis genome and diversification of protoberbering-type alkaloids.</title>
        <authorList>
            <person name="Wang B."/>
            <person name="Shu S."/>
            <person name="Song C."/>
            <person name="Liu Y."/>
        </authorList>
    </citation>
    <scope>NUCLEOTIDE SEQUENCE [LARGE SCALE GENOMIC DNA]</scope>
    <source>
        <strain evidence="2">HL-2020</strain>
        <tissue evidence="2">Leaf</tissue>
    </source>
</reference>
<dbReference type="AlphaFoldDB" id="A0A835IK26"/>
<evidence type="ECO:0000313" key="2">
    <source>
        <dbReference type="EMBL" id="KAF9617907.1"/>
    </source>
</evidence>